<dbReference type="PANTHER" id="PTHR42913:SF3">
    <property type="entry name" value="64 KDA MITOCHONDRIAL NADH DEHYDROGENASE (EUROFUNG)"/>
    <property type="match status" value="1"/>
</dbReference>
<evidence type="ECO:0000313" key="7">
    <source>
        <dbReference type="EMBL" id="MYM56425.1"/>
    </source>
</evidence>
<sequence length="553" mass="61326">MAQKLLVLGGGFGGLYAARELRKRFGDEAEIQLISEENYFVFQPLLPEVAAGAITSMHAVTSLRELLAGVRLRKATIHSVDFDRQVVTVFQGVQRRPTEIEYDHLVIAMGSRIDLSRVPGLEDHALKMKTLEDARRMRAHIIERLEHADVTFLPEVKREALTFVVVGAGFSGIECIGEMKELIDRSLKYYPNIDPSEIRVIAVEFAPRALNELPESLAAYAVKQLEKRGVEVMFNTGVASVTGRRLVTSTGEVIPTRTIVATIGNAPSPVILDMDLELTHGRVAVDRTMQAKGRENVWSLGDCALIPLKDDAKERDDFAPPTAQFAVREASQIAQNIQAAVQGKPLKPFKYKSRGALASLGARRGVAEVFGIKVSGYPAWLLWRMYYLSFMPGFDTKLRVFLNWLLDSIRPRSVVALRAPEKEGARYVHYAAGDPVFEKGNRSDGFYTVVSGRFEVSYQDETTGETVTREVGPGGHFGERMIMGESTRFGTVRALTDGTALVLGQEEFTKLSSTFEALGSYLEDHFNRVYHIDWHPGAAKPSGEPAEKSPTRH</sequence>
<keyword evidence="3" id="KW-0285">Flavoprotein</keyword>
<evidence type="ECO:0000256" key="5">
    <source>
        <dbReference type="ARBA" id="ARBA00023002"/>
    </source>
</evidence>
<dbReference type="PROSITE" id="PS50042">
    <property type="entry name" value="CNMP_BINDING_3"/>
    <property type="match status" value="1"/>
</dbReference>
<dbReference type="InterPro" id="IPR036188">
    <property type="entry name" value="FAD/NAD-bd_sf"/>
</dbReference>
<comment type="cofactor">
    <cofactor evidence="1">
        <name>FAD</name>
        <dbReference type="ChEBI" id="CHEBI:57692"/>
    </cofactor>
</comment>
<dbReference type="InterPro" id="IPR023753">
    <property type="entry name" value="FAD/NAD-binding_dom"/>
</dbReference>
<dbReference type="SUPFAM" id="SSF51206">
    <property type="entry name" value="cAMP-binding domain-like"/>
    <property type="match status" value="1"/>
</dbReference>
<dbReference type="CDD" id="cd00038">
    <property type="entry name" value="CAP_ED"/>
    <property type="match status" value="1"/>
</dbReference>
<accession>A0A6L8LKN5</accession>
<dbReference type="InterPro" id="IPR000595">
    <property type="entry name" value="cNMP-bd_dom"/>
</dbReference>
<keyword evidence="8" id="KW-1185">Reference proteome</keyword>
<comment type="similarity">
    <text evidence="2">Belongs to the NADH dehydrogenase family.</text>
</comment>
<evidence type="ECO:0000259" key="6">
    <source>
        <dbReference type="PROSITE" id="PS50042"/>
    </source>
</evidence>
<evidence type="ECO:0000256" key="2">
    <source>
        <dbReference type="ARBA" id="ARBA00005272"/>
    </source>
</evidence>
<protein>
    <submittedName>
        <fullName evidence="7">FAD-dependent oxidoreductase</fullName>
    </submittedName>
</protein>
<dbReference type="InterPro" id="IPR014710">
    <property type="entry name" value="RmlC-like_jellyroll"/>
</dbReference>
<dbReference type="SMART" id="SM00100">
    <property type="entry name" value="cNMP"/>
    <property type="match status" value="1"/>
</dbReference>
<proteinExistence type="inferred from homology"/>
<dbReference type="InterPro" id="IPR018490">
    <property type="entry name" value="cNMP-bd_dom_sf"/>
</dbReference>
<dbReference type="Pfam" id="PF22366">
    <property type="entry name" value="NDH2_C"/>
    <property type="match status" value="1"/>
</dbReference>
<dbReference type="Gene3D" id="3.50.50.100">
    <property type="match status" value="1"/>
</dbReference>
<gene>
    <name evidence="7" type="ORF">GR167_13990</name>
</gene>
<comment type="caution">
    <text evidence="7">The sequence shown here is derived from an EMBL/GenBank/DDBJ whole genome shotgun (WGS) entry which is preliminary data.</text>
</comment>
<dbReference type="GO" id="GO:0003955">
    <property type="term" value="F:NAD(P)H dehydrogenase (quinone) activity"/>
    <property type="evidence" value="ECO:0007669"/>
    <property type="project" value="TreeGrafter"/>
</dbReference>
<dbReference type="Proteomes" id="UP000479043">
    <property type="component" value="Unassembled WGS sequence"/>
</dbReference>
<dbReference type="InterPro" id="IPR051169">
    <property type="entry name" value="NADH-Q_oxidoreductase"/>
</dbReference>
<keyword evidence="4" id="KW-0274">FAD</keyword>
<dbReference type="SUPFAM" id="SSF51905">
    <property type="entry name" value="FAD/NAD(P)-binding domain"/>
    <property type="match status" value="2"/>
</dbReference>
<dbReference type="AlphaFoldDB" id="A0A6L8LKN5"/>
<dbReference type="Gene3D" id="2.60.120.10">
    <property type="entry name" value="Jelly Rolls"/>
    <property type="match status" value="1"/>
</dbReference>
<evidence type="ECO:0000313" key="8">
    <source>
        <dbReference type="Proteomes" id="UP000479043"/>
    </source>
</evidence>
<dbReference type="GO" id="GO:0019646">
    <property type="term" value="P:aerobic electron transport chain"/>
    <property type="evidence" value="ECO:0007669"/>
    <property type="project" value="TreeGrafter"/>
</dbReference>
<dbReference type="EMBL" id="WWEN01000006">
    <property type="protein sequence ID" value="MYM56425.1"/>
    <property type="molecule type" value="Genomic_DNA"/>
</dbReference>
<feature type="domain" description="Cyclic nucleotide-binding" evidence="6">
    <location>
        <begin position="428"/>
        <end position="511"/>
    </location>
</feature>
<dbReference type="PANTHER" id="PTHR42913">
    <property type="entry name" value="APOPTOSIS-INDUCING FACTOR 1"/>
    <property type="match status" value="1"/>
</dbReference>
<evidence type="ECO:0000256" key="4">
    <source>
        <dbReference type="ARBA" id="ARBA00022827"/>
    </source>
</evidence>
<dbReference type="RefSeq" id="WP_160974339.1">
    <property type="nucleotide sequence ID" value="NZ_WWEN01000006.1"/>
</dbReference>
<evidence type="ECO:0000256" key="3">
    <source>
        <dbReference type="ARBA" id="ARBA00022630"/>
    </source>
</evidence>
<dbReference type="Pfam" id="PF07992">
    <property type="entry name" value="Pyr_redox_2"/>
    <property type="match status" value="1"/>
</dbReference>
<evidence type="ECO:0000256" key="1">
    <source>
        <dbReference type="ARBA" id="ARBA00001974"/>
    </source>
</evidence>
<organism evidence="7 8">
    <name type="scientific">Thalassovita mangrovi</name>
    <dbReference type="NCBI Taxonomy" id="2692236"/>
    <lineage>
        <taxon>Bacteria</taxon>
        <taxon>Pseudomonadati</taxon>
        <taxon>Pseudomonadota</taxon>
        <taxon>Alphaproteobacteria</taxon>
        <taxon>Rhodobacterales</taxon>
        <taxon>Roseobacteraceae</taxon>
        <taxon>Thalassovita</taxon>
    </lineage>
</organism>
<name>A0A6L8LKN5_9RHOB</name>
<dbReference type="Pfam" id="PF00027">
    <property type="entry name" value="cNMP_binding"/>
    <property type="match status" value="1"/>
</dbReference>
<reference evidence="7 8" key="1">
    <citation type="submission" date="2020-01" db="EMBL/GenBank/DDBJ databases">
        <authorList>
            <person name="Chen S."/>
        </authorList>
    </citation>
    <scope>NUCLEOTIDE SEQUENCE [LARGE SCALE GENOMIC DNA]</scope>
    <source>
        <strain evidence="7 8">GS-10</strain>
    </source>
</reference>
<keyword evidence="5" id="KW-0560">Oxidoreductase</keyword>
<dbReference type="PRINTS" id="PR00368">
    <property type="entry name" value="FADPNR"/>
</dbReference>
<dbReference type="InterPro" id="IPR054585">
    <property type="entry name" value="NDH2-like_C"/>
</dbReference>